<protein>
    <recommendedName>
        <fullName evidence="3">Periplasmic heavy metal sensor</fullName>
    </recommendedName>
</protein>
<evidence type="ECO:0000313" key="2">
    <source>
        <dbReference type="Proteomes" id="UP000001296"/>
    </source>
</evidence>
<evidence type="ECO:0008006" key="3">
    <source>
        <dbReference type="Google" id="ProtNLM"/>
    </source>
</evidence>
<accession>E0RSG3</accession>
<evidence type="ECO:0000313" key="1">
    <source>
        <dbReference type="EMBL" id="ADN01950.1"/>
    </source>
</evidence>
<organism evidence="1 2">
    <name type="scientific">Winmispira thermophila (strain ATCC 49972 / DSM 6192 / RI 19.B1)</name>
    <name type="common">Spirochaeta thermophila</name>
    <dbReference type="NCBI Taxonomy" id="665571"/>
    <lineage>
        <taxon>Bacteria</taxon>
        <taxon>Pseudomonadati</taxon>
        <taxon>Spirochaetota</taxon>
        <taxon>Spirochaetia</taxon>
        <taxon>Winmispirales</taxon>
        <taxon>Winmispiraceae</taxon>
        <taxon>Winmispira</taxon>
    </lineage>
</organism>
<proteinExistence type="predicted"/>
<dbReference type="PaxDb" id="665571-STHERM_c10040"/>
<name>E0RSG3_WINT6</name>
<gene>
    <name evidence="1" type="ordered locus">STHERM_c10040</name>
</gene>
<dbReference type="KEGG" id="sta:STHERM_c10040"/>
<dbReference type="AlphaFoldDB" id="E0RSG3"/>
<dbReference type="RefSeq" id="WP_013313791.1">
    <property type="nucleotide sequence ID" value="NC_014484.1"/>
</dbReference>
<sequence>MKPSVKAFLLVALVFLIGAALGTGATLLYMKTHPRSFRVLFFQAPPQTSDLIREEFTRRLRLDPEQERKLLDIWDRYSKRFQAIEDEFKDALRTELEQMREEMAPYLTPEQREFLLERLTRPPRHPLPPPPAPR</sequence>
<dbReference type="Proteomes" id="UP000001296">
    <property type="component" value="Chromosome"/>
</dbReference>
<dbReference type="EMBL" id="CP001698">
    <property type="protein sequence ID" value="ADN01950.1"/>
    <property type="molecule type" value="Genomic_DNA"/>
</dbReference>
<reference key="1">
    <citation type="submission" date="2009-08" db="EMBL/GenBank/DDBJ databases">
        <title>The genome sequence of Spirochaeta thermophila DSM6192.</title>
        <authorList>
            <person name="Angelov A."/>
            <person name="Mientus M."/>
            <person name="Wittenberg S."/>
            <person name="Lehmann R."/>
            <person name="Liesegang H."/>
            <person name="Daniel R."/>
            <person name="Liebl W."/>
        </authorList>
    </citation>
    <scope>NUCLEOTIDE SEQUENCE</scope>
    <source>
        <strain>DSM 6192</strain>
    </source>
</reference>
<dbReference type="HOGENOM" id="CLU_1894886_0_0_12"/>
<reference evidence="1 2" key="2">
    <citation type="journal article" date="2010" name="J. Bacteriol.">
        <title>Genome sequence of the polysaccharide-degrading, thermophilic anaerobe Spirochaeta thermophila DSM 6192.</title>
        <authorList>
            <person name="Angelov A."/>
            <person name="Liebl S."/>
            <person name="Ballschmiter M."/>
            <person name="Bomeke M."/>
            <person name="Lehmann R."/>
            <person name="Liesegang H."/>
            <person name="Daniel R."/>
            <person name="Liebl W."/>
        </authorList>
    </citation>
    <scope>NUCLEOTIDE SEQUENCE [LARGE SCALE GENOMIC DNA]</scope>
    <source>
        <strain evidence="2">ATCC 49972 / DSM 6192 / RI 19.B1</strain>
    </source>
</reference>